<evidence type="ECO:0000256" key="1">
    <source>
        <dbReference type="SAM" id="Coils"/>
    </source>
</evidence>
<feature type="region of interest" description="Disordered" evidence="2">
    <location>
        <begin position="718"/>
        <end position="776"/>
    </location>
</feature>
<dbReference type="InterPro" id="IPR030392">
    <property type="entry name" value="S74_ICA"/>
</dbReference>
<dbReference type="VEuPathDB" id="AmoebaDB:ACA1_392130"/>
<keyword evidence="1" id="KW-0175">Coiled coil</keyword>
<name>L8GRN2_ACACF</name>
<dbReference type="Pfam" id="PF13884">
    <property type="entry name" value="Peptidase_S74"/>
    <property type="match status" value="1"/>
</dbReference>
<keyword evidence="6" id="KW-1185">Reference proteome</keyword>
<dbReference type="RefSeq" id="XP_004336814.1">
    <property type="nucleotide sequence ID" value="XM_004336766.1"/>
</dbReference>
<dbReference type="Proteomes" id="UP000011083">
    <property type="component" value="Unassembled WGS sequence"/>
</dbReference>
<feature type="region of interest" description="Disordered" evidence="2">
    <location>
        <begin position="692"/>
        <end position="711"/>
    </location>
</feature>
<reference evidence="5 6" key="1">
    <citation type="journal article" date="2013" name="Genome Biol.">
        <title>Genome of Acanthamoeba castellanii highlights extensive lateral gene transfer and early evolution of tyrosine kinase signaling.</title>
        <authorList>
            <person name="Clarke M."/>
            <person name="Lohan A.J."/>
            <person name="Liu B."/>
            <person name="Lagkouvardos I."/>
            <person name="Roy S."/>
            <person name="Zafar N."/>
            <person name="Bertelli C."/>
            <person name="Schilde C."/>
            <person name="Kianianmomeni A."/>
            <person name="Burglin T.R."/>
            <person name="Frech C."/>
            <person name="Turcotte B."/>
            <person name="Kopec K.O."/>
            <person name="Synnott J.M."/>
            <person name="Choo C."/>
            <person name="Paponov I."/>
            <person name="Finkler A."/>
            <person name="Soon Heng Tan C."/>
            <person name="Hutchins A.P."/>
            <person name="Weinmeier T."/>
            <person name="Rattei T."/>
            <person name="Chu J.S."/>
            <person name="Gimenez G."/>
            <person name="Irimia M."/>
            <person name="Rigden D.J."/>
            <person name="Fitzpatrick D.A."/>
            <person name="Lorenzo-Morales J."/>
            <person name="Bateman A."/>
            <person name="Chiu C.H."/>
            <person name="Tang P."/>
            <person name="Hegemann P."/>
            <person name="Fromm H."/>
            <person name="Raoult D."/>
            <person name="Greub G."/>
            <person name="Miranda-Saavedra D."/>
            <person name="Chen N."/>
            <person name="Nash P."/>
            <person name="Ginger M.L."/>
            <person name="Horn M."/>
            <person name="Schaap P."/>
            <person name="Caler L."/>
            <person name="Loftus B."/>
        </authorList>
    </citation>
    <scope>NUCLEOTIDE SEQUENCE [LARGE SCALE GENOMIC DNA]</scope>
    <source>
        <strain evidence="5 6">Neff</strain>
    </source>
</reference>
<feature type="coiled-coil region" evidence="1">
    <location>
        <begin position="577"/>
        <end position="611"/>
    </location>
</feature>
<dbReference type="InterPro" id="IPR036388">
    <property type="entry name" value="WH-like_DNA-bd_sf"/>
</dbReference>
<sequence length="776" mass="83305">MHPHAVHAHPHQVGVGNLALDDDLYFNQEYFDPGTNNQADLYGQMDLPGFSPRLARLSGGSSGFSLSGGMSGFLGSGGSNELWSLGSGAAQQQQQQQQQYNVGAGMGNGSGGMMMGGYPGHMQPSMPSQVGTQGTVVMGHQVPPPLVHHNVTSTPSPGTDGEHRDSDPGPCCSGPVMVSLYHRTRTAKGWSLISANDEVRVTKDRGKVIKLRAECKCAFAKEDIEVDLIDLKAVRADNTKDGIQVVSMSMPQQVTLPNGEQVTGIDIEVKLSKICKLLQFRVAINSGNYCACVGTSVEFTTHNSGTKPVTASKSSPTSSSQRVPTAPGQSPAGAASSSSSSTPPRPQFVPGARAFPATPPPPPPKQQLHHSQQGFQPEPRPVPQAPSSQQHHQQHPYQQMQQKPQQQQQQQQYHQQPPIGASGLTHSSSPSSYSSPMSDYMQMTDMSGAKKRKIEESAVVPPELMNAVASRGRGETVVVNGGLDVEGIVRADAFLQYSDVRLKTEIEDIVDALDIIAQIDGHRYRWKADNPKFPERGGEMAIGLIAQEVQKVLPEAVVVDEEGYLSVAYAELIPVLIAAFKQHLESYQNNKEEFKKEFEAIRGELRDKSNRLSTKEELNILTRQMNCLITTVNNHKNNQDIEKGEPHVRAEAERKKKRRRRLLIGGAILLGLLLLVVVVICIVVPVAVLAGGSSSSSSNGNANGNKNGNSAARSLRAYSDQGGTGWSEAVTQHDRGERGGGIGTTAASASTTAPTAGSTASERRSKEPAVRWTAGR</sequence>
<feature type="compositionally biased region" description="Low complexity" evidence="2">
    <location>
        <begin position="744"/>
        <end position="760"/>
    </location>
</feature>
<dbReference type="OrthoDB" id="27041at2759"/>
<dbReference type="AlphaFoldDB" id="L8GRN2"/>
<dbReference type="GeneID" id="14915315"/>
<dbReference type="KEGG" id="acan:ACA1_392130"/>
<evidence type="ECO:0000259" key="4">
    <source>
        <dbReference type="PROSITE" id="PS51688"/>
    </source>
</evidence>
<evidence type="ECO:0000313" key="6">
    <source>
        <dbReference type="Proteomes" id="UP000011083"/>
    </source>
</evidence>
<feature type="compositionally biased region" description="Low complexity" evidence="2">
    <location>
        <begin position="389"/>
        <end position="418"/>
    </location>
</feature>
<gene>
    <name evidence="5" type="ORF">ACA1_392130</name>
</gene>
<protein>
    <recommendedName>
        <fullName evidence="4">Peptidase S74 domain-containing protein</fullName>
    </recommendedName>
</protein>
<keyword evidence="3" id="KW-0812">Transmembrane</keyword>
<feature type="domain" description="Peptidase S74" evidence="4">
    <location>
        <begin position="498"/>
        <end position="594"/>
    </location>
</feature>
<feature type="region of interest" description="Disordered" evidence="2">
    <location>
        <begin position="301"/>
        <end position="455"/>
    </location>
</feature>
<organism evidence="5 6">
    <name type="scientific">Acanthamoeba castellanii (strain ATCC 30010 / Neff)</name>
    <dbReference type="NCBI Taxonomy" id="1257118"/>
    <lineage>
        <taxon>Eukaryota</taxon>
        <taxon>Amoebozoa</taxon>
        <taxon>Discosea</taxon>
        <taxon>Longamoebia</taxon>
        <taxon>Centramoebida</taxon>
        <taxon>Acanthamoebidae</taxon>
        <taxon>Acanthamoeba</taxon>
    </lineage>
</organism>
<feature type="compositionally biased region" description="Low complexity" evidence="2">
    <location>
        <begin position="306"/>
        <end position="342"/>
    </location>
</feature>
<evidence type="ECO:0000256" key="3">
    <source>
        <dbReference type="SAM" id="Phobius"/>
    </source>
</evidence>
<dbReference type="PANTHER" id="PTHR23107">
    <property type="entry name" value="SYNOVIAL SARCOMA ASSOCIATED SS18 PROTEIN"/>
    <property type="match status" value="1"/>
</dbReference>
<dbReference type="PROSITE" id="PS51688">
    <property type="entry name" value="ICA"/>
    <property type="match status" value="1"/>
</dbReference>
<evidence type="ECO:0000313" key="5">
    <source>
        <dbReference type="EMBL" id="ELR14801.1"/>
    </source>
</evidence>
<feature type="compositionally biased region" description="Low complexity" evidence="2">
    <location>
        <begin position="427"/>
        <end position="441"/>
    </location>
</feature>
<keyword evidence="3" id="KW-0472">Membrane</keyword>
<dbReference type="EMBL" id="KB008044">
    <property type="protein sequence ID" value="ELR14801.1"/>
    <property type="molecule type" value="Genomic_DNA"/>
</dbReference>
<feature type="region of interest" description="Disordered" evidence="2">
    <location>
        <begin position="150"/>
        <end position="169"/>
    </location>
</feature>
<accession>L8GRN2</accession>
<feature type="transmembrane region" description="Helical" evidence="3">
    <location>
        <begin position="662"/>
        <end position="690"/>
    </location>
</feature>
<dbReference type="Gene3D" id="1.10.10.10">
    <property type="entry name" value="Winged helix-like DNA-binding domain superfamily/Winged helix DNA-binding domain"/>
    <property type="match status" value="1"/>
</dbReference>
<proteinExistence type="predicted"/>
<evidence type="ECO:0000256" key="2">
    <source>
        <dbReference type="SAM" id="MobiDB-lite"/>
    </source>
</evidence>
<keyword evidence="3" id="KW-1133">Transmembrane helix</keyword>